<protein>
    <submittedName>
        <fullName evidence="2">Holin</fullName>
    </submittedName>
</protein>
<feature type="transmembrane region" description="Helical" evidence="1">
    <location>
        <begin position="67"/>
        <end position="90"/>
    </location>
</feature>
<reference evidence="2" key="1">
    <citation type="journal article" date="2021" name="Proc. Natl. Acad. Sci. U.S.A.">
        <title>A Catalog of Tens of Thousands of Viruses from Human Metagenomes Reveals Hidden Associations with Chronic Diseases.</title>
        <authorList>
            <person name="Tisza M.J."/>
            <person name="Buck C.B."/>
        </authorList>
    </citation>
    <scope>NUCLEOTIDE SEQUENCE</scope>
    <source>
        <strain evidence="2">CtmTU3</strain>
    </source>
</reference>
<name>A0A8S5NI94_9CAUD</name>
<proteinExistence type="predicted"/>
<feature type="transmembrane region" description="Helical" evidence="1">
    <location>
        <begin position="41"/>
        <end position="61"/>
    </location>
</feature>
<keyword evidence="1" id="KW-1133">Transmembrane helix</keyword>
<sequence length="112" mass="12534">MEALFTNVTLILAVISVLAFCVSVITQVIKNVGFLSKIPTDALVLVLSIGITVAAFVAYMQYIHMTILWYMILAAIMAGFIVAFISMFGWEKITELWKRTSKVDVDKLNKKE</sequence>
<keyword evidence="1" id="KW-0812">Transmembrane</keyword>
<organism evidence="2">
    <name type="scientific">Siphoviridae sp. ctmTU3</name>
    <dbReference type="NCBI Taxonomy" id="2826453"/>
    <lineage>
        <taxon>Viruses</taxon>
        <taxon>Duplodnaviria</taxon>
        <taxon>Heunggongvirae</taxon>
        <taxon>Uroviricota</taxon>
        <taxon>Caudoviricetes</taxon>
    </lineage>
</organism>
<accession>A0A8S5NI94</accession>
<feature type="transmembrane region" description="Helical" evidence="1">
    <location>
        <begin position="6"/>
        <end position="29"/>
    </location>
</feature>
<evidence type="ECO:0000256" key="1">
    <source>
        <dbReference type="SAM" id="Phobius"/>
    </source>
</evidence>
<evidence type="ECO:0000313" key="2">
    <source>
        <dbReference type="EMBL" id="DAD93928.1"/>
    </source>
</evidence>
<dbReference type="EMBL" id="BK015169">
    <property type="protein sequence ID" value="DAD93928.1"/>
    <property type="molecule type" value="Genomic_DNA"/>
</dbReference>
<keyword evidence="1" id="KW-0472">Membrane</keyword>